<gene>
    <name evidence="2" type="ORF">SAMN05444972_10157</name>
</gene>
<name>A0A1I6NRE0_9BACL</name>
<dbReference type="Proteomes" id="UP000198660">
    <property type="component" value="Unassembled WGS sequence"/>
</dbReference>
<keyword evidence="3" id="KW-1185">Reference proteome</keyword>
<keyword evidence="1" id="KW-0812">Transmembrane</keyword>
<feature type="transmembrane region" description="Helical" evidence="1">
    <location>
        <begin position="53"/>
        <end position="70"/>
    </location>
</feature>
<evidence type="ECO:0000313" key="3">
    <source>
        <dbReference type="Proteomes" id="UP000198660"/>
    </source>
</evidence>
<feature type="transmembrane region" description="Helical" evidence="1">
    <location>
        <begin position="26"/>
        <end position="44"/>
    </location>
</feature>
<accession>A0A1I6NRE0</accession>
<sequence>MQFLFAATVLISLIMGGYILEDQPPLALHYFVIGMYFFVILFEFRGNPFSRKVYLLLALLLIGSAMLQFFMATNHSFAGVISLLFAYFALQSRRRLNE</sequence>
<proteinExistence type="predicted"/>
<reference evidence="3" key="1">
    <citation type="submission" date="2016-10" db="EMBL/GenBank/DDBJ databases">
        <authorList>
            <person name="Varghese N."/>
            <person name="Submissions S."/>
        </authorList>
    </citation>
    <scope>NUCLEOTIDE SEQUENCE [LARGE SCALE GENOMIC DNA]</scope>
    <source>
        <strain evidence="3">DSM 45789</strain>
    </source>
</reference>
<dbReference type="AlphaFoldDB" id="A0A1I6NRE0"/>
<feature type="transmembrane region" description="Helical" evidence="1">
    <location>
        <begin position="76"/>
        <end position="92"/>
    </location>
</feature>
<organism evidence="2 3">
    <name type="scientific">Marininema halotolerans</name>
    <dbReference type="NCBI Taxonomy" id="1155944"/>
    <lineage>
        <taxon>Bacteria</taxon>
        <taxon>Bacillati</taxon>
        <taxon>Bacillota</taxon>
        <taxon>Bacilli</taxon>
        <taxon>Bacillales</taxon>
        <taxon>Thermoactinomycetaceae</taxon>
        <taxon>Marininema</taxon>
    </lineage>
</organism>
<protein>
    <submittedName>
        <fullName evidence="2">Uncharacterized protein</fullName>
    </submittedName>
</protein>
<keyword evidence="1" id="KW-1133">Transmembrane helix</keyword>
<evidence type="ECO:0000313" key="2">
    <source>
        <dbReference type="EMBL" id="SFS30508.1"/>
    </source>
</evidence>
<evidence type="ECO:0000256" key="1">
    <source>
        <dbReference type="SAM" id="Phobius"/>
    </source>
</evidence>
<keyword evidence="1" id="KW-0472">Membrane</keyword>
<dbReference type="EMBL" id="FPAA01000001">
    <property type="protein sequence ID" value="SFS30508.1"/>
    <property type="molecule type" value="Genomic_DNA"/>
</dbReference>